<dbReference type="InterPro" id="IPR050469">
    <property type="entry name" value="Diguanylate_Cyclase"/>
</dbReference>
<dbReference type="CDD" id="cd01949">
    <property type="entry name" value="GGDEF"/>
    <property type="match status" value="1"/>
</dbReference>
<dbReference type="Pfam" id="PF00990">
    <property type="entry name" value="GGDEF"/>
    <property type="match status" value="1"/>
</dbReference>
<protein>
    <recommendedName>
        <fullName evidence="1">diguanylate cyclase</fullName>
        <ecNumber evidence="1">2.7.7.65</ecNumber>
    </recommendedName>
</protein>
<dbReference type="GO" id="GO:1902201">
    <property type="term" value="P:negative regulation of bacterial-type flagellum-dependent cell motility"/>
    <property type="evidence" value="ECO:0007669"/>
    <property type="project" value="TreeGrafter"/>
</dbReference>
<accession>A0A223N1I5</accession>
<evidence type="ECO:0000313" key="5">
    <source>
        <dbReference type="Proteomes" id="UP000215148"/>
    </source>
</evidence>
<gene>
    <name evidence="4" type="ORF">CCZ37_13975</name>
</gene>
<dbReference type="GO" id="GO:0005886">
    <property type="term" value="C:plasma membrane"/>
    <property type="evidence" value="ECO:0007669"/>
    <property type="project" value="TreeGrafter"/>
</dbReference>
<dbReference type="EC" id="2.7.7.65" evidence="1"/>
<dbReference type="RefSeq" id="WP_094501024.1">
    <property type="nucleotide sequence ID" value="NZ_CAWNHI010000002.1"/>
</dbReference>
<dbReference type="Proteomes" id="UP000215148">
    <property type="component" value="Chromosome 2"/>
</dbReference>
<reference evidence="4 5" key="1">
    <citation type="submission" date="2017-08" db="EMBL/GenBank/DDBJ databases">
        <title>The Vibrio qinghaiensis sp.-Q67 is a luminous bacteria isolated firstly from Qinghai lake, Qinghai province, China, which has been proved to be very sensitive to detect environmental and food pollutants. Therefore, complete genome analysis of V. qinghaiensis sp.-Q67 highlights the potential application of this strain on detection of hazards in the contaminated environments.</title>
        <authorList>
            <person name="Gong L."/>
        </authorList>
    </citation>
    <scope>NUCLEOTIDE SEQUENCE [LARGE SCALE GENOMIC DNA]</scope>
    <source>
        <strain evidence="4 5">Q67</strain>
    </source>
</reference>
<evidence type="ECO:0000256" key="2">
    <source>
        <dbReference type="ARBA" id="ARBA00034247"/>
    </source>
</evidence>
<dbReference type="Gene3D" id="3.30.70.270">
    <property type="match status" value="1"/>
</dbReference>
<keyword evidence="5" id="KW-1185">Reference proteome</keyword>
<dbReference type="KEGG" id="vqi:CCZ37_13975"/>
<dbReference type="PANTHER" id="PTHR45138:SF9">
    <property type="entry name" value="DIGUANYLATE CYCLASE DGCM-RELATED"/>
    <property type="match status" value="1"/>
</dbReference>
<dbReference type="PANTHER" id="PTHR45138">
    <property type="entry name" value="REGULATORY COMPONENTS OF SENSORY TRANSDUCTION SYSTEM"/>
    <property type="match status" value="1"/>
</dbReference>
<dbReference type="SUPFAM" id="SSF55073">
    <property type="entry name" value="Nucleotide cyclase"/>
    <property type="match status" value="1"/>
</dbReference>
<dbReference type="NCBIfam" id="TIGR00254">
    <property type="entry name" value="GGDEF"/>
    <property type="match status" value="1"/>
</dbReference>
<name>A0A223N1I5_9VIBR</name>
<dbReference type="GO" id="GO:0052621">
    <property type="term" value="F:diguanylate cyclase activity"/>
    <property type="evidence" value="ECO:0007669"/>
    <property type="project" value="UniProtKB-EC"/>
</dbReference>
<organism evidence="4 5">
    <name type="scientific">Vibrio qinghaiensis</name>
    <dbReference type="NCBI Taxonomy" id="2025808"/>
    <lineage>
        <taxon>Bacteria</taxon>
        <taxon>Pseudomonadati</taxon>
        <taxon>Pseudomonadota</taxon>
        <taxon>Gammaproteobacteria</taxon>
        <taxon>Vibrionales</taxon>
        <taxon>Vibrionaceae</taxon>
        <taxon>Vibrio</taxon>
    </lineage>
</organism>
<comment type="catalytic activity">
    <reaction evidence="2">
        <text>2 GTP = 3',3'-c-di-GMP + 2 diphosphate</text>
        <dbReference type="Rhea" id="RHEA:24898"/>
        <dbReference type="ChEBI" id="CHEBI:33019"/>
        <dbReference type="ChEBI" id="CHEBI:37565"/>
        <dbReference type="ChEBI" id="CHEBI:58805"/>
        <dbReference type="EC" id="2.7.7.65"/>
    </reaction>
</comment>
<dbReference type="InterPro" id="IPR029787">
    <property type="entry name" value="Nucleotide_cyclase"/>
</dbReference>
<dbReference type="AlphaFoldDB" id="A0A223N1I5"/>
<evidence type="ECO:0000256" key="1">
    <source>
        <dbReference type="ARBA" id="ARBA00012528"/>
    </source>
</evidence>
<evidence type="ECO:0000313" key="4">
    <source>
        <dbReference type="EMBL" id="ASU23704.1"/>
    </source>
</evidence>
<dbReference type="InterPro" id="IPR043128">
    <property type="entry name" value="Rev_trsase/Diguanyl_cyclase"/>
</dbReference>
<dbReference type="SMART" id="SM00267">
    <property type="entry name" value="GGDEF"/>
    <property type="match status" value="1"/>
</dbReference>
<dbReference type="EMBL" id="CP022742">
    <property type="protein sequence ID" value="ASU23704.1"/>
    <property type="molecule type" value="Genomic_DNA"/>
</dbReference>
<evidence type="ECO:0000259" key="3">
    <source>
        <dbReference type="PROSITE" id="PS50887"/>
    </source>
</evidence>
<dbReference type="GO" id="GO:0043709">
    <property type="term" value="P:cell adhesion involved in single-species biofilm formation"/>
    <property type="evidence" value="ECO:0007669"/>
    <property type="project" value="TreeGrafter"/>
</dbReference>
<dbReference type="PROSITE" id="PS50887">
    <property type="entry name" value="GGDEF"/>
    <property type="match status" value="1"/>
</dbReference>
<feature type="domain" description="GGDEF" evidence="3">
    <location>
        <begin position="161"/>
        <end position="283"/>
    </location>
</feature>
<dbReference type="InterPro" id="IPR000160">
    <property type="entry name" value="GGDEF_dom"/>
</dbReference>
<sequence length="283" mass="33664">MFNASDSNFHDLYNLFMKSFPGFLSIRDEDHRLVYLNETFKNWIKKYTNVDVIGLTNEEIAKDLDSNVADVFQECHDLTISFLYDSDTNNKIIKFIEEGNTLYFDVMKFKCEYQGKAYIFTQGKDITTLYNETKNYEIQAVTDELTGLHNRKIFNRLDFKESDLFIYVDLNNFKIINDKFGHLVGDQILVKFSNLLRESFRKNQDHIIRLGGDEFLIIVDMYENEFNFDEEVKRVRAKFNQVFSDYADLGFSYGYHQYSINLEHTLNLVDKLMYQDKEKKRTM</sequence>
<proteinExistence type="predicted"/>